<sequence>MCLSNARRLAVCIALAMSFAQAAFAAEILIADAKSQPESLTVAPGGVLIVGSASSPFVYKVRPGSSTAEKFVDASAEGPGTFFFGMLADASTNTLWTCQLTPVPNTTPARRHTALRGFDLNTGAPKLRWDLPGDNTVCNDFTIGPDKALYISDTATGRIYRLPAGASSAELYLEAKVLEGIDGITFLDGTLYVNNVIFNKLYRIPVDASGKPGKPVDIWMDQPVSGPDGMRAANGKLYVAENGNGTIASITVHGDKASVMVIKDGLKTPTGIEPAGDTLWFTERAIGKAESVPMPR</sequence>
<name>A0A372IQR6_9BACT</name>
<proteinExistence type="predicted"/>
<comment type="caution">
    <text evidence="2">The sequence shown here is derived from an EMBL/GenBank/DDBJ whole genome shotgun (WGS) entry which is preliminary data.</text>
</comment>
<protein>
    <recommendedName>
        <fullName evidence="4">SMP-30/Gluconolactonase/LRE-like region domain-containing protein</fullName>
    </recommendedName>
</protein>
<dbReference type="AlphaFoldDB" id="A0A372IQR6"/>
<keyword evidence="1" id="KW-0732">Signal</keyword>
<evidence type="ECO:0000313" key="2">
    <source>
        <dbReference type="EMBL" id="RFU16873.1"/>
    </source>
</evidence>
<dbReference type="SUPFAM" id="SSF63829">
    <property type="entry name" value="Calcium-dependent phosphotriesterase"/>
    <property type="match status" value="1"/>
</dbReference>
<feature type="chain" id="PRO_5016887111" description="SMP-30/Gluconolactonase/LRE-like region domain-containing protein" evidence="1">
    <location>
        <begin position="26"/>
        <end position="296"/>
    </location>
</feature>
<dbReference type="RefSeq" id="WP_117299041.1">
    <property type="nucleotide sequence ID" value="NZ_QVQT02000003.1"/>
</dbReference>
<dbReference type="Proteomes" id="UP000264702">
    <property type="component" value="Unassembled WGS sequence"/>
</dbReference>
<dbReference type="OrthoDB" id="502821at2"/>
<dbReference type="Gene3D" id="2.120.10.30">
    <property type="entry name" value="TolB, C-terminal domain"/>
    <property type="match status" value="1"/>
</dbReference>
<organism evidence="2 3">
    <name type="scientific">Paracidobacterium acidisoli</name>
    <dbReference type="NCBI Taxonomy" id="2303751"/>
    <lineage>
        <taxon>Bacteria</taxon>
        <taxon>Pseudomonadati</taxon>
        <taxon>Acidobacteriota</taxon>
        <taxon>Terriglobia</taxon>
        <taxon>Terriglobales</taxon>
        <taxon>Acidobacteriaceae</taxon>
        <taxon>Paracidobacterium</taxon>
    </lineage>
</organism>
<evidence type="ECO:0008006" key="4">
    <source>
        <dbReference type="Google" id="ProtNLM"/>
    </source>
</evidence>
<accession>A0A372IQR6</accession>
<evidence type="ECO:0000313" key="3">
    <source>
        <dbReference type="Proteomes" id="UP000264702"/>
    </source>
</evidence>
<feature type="signal peptide" evidence="1">
    <location>
        <begin position="1"/>
        <end position="25"/>
    </location>
</feature>
<reference evidence="2 3" key="1">
    <citation type="submission" date="2018-08" db="EMBL/GenBank/DDBJ databases">
        <title>Acidipila sp. 4G-K13, an acidobacterium isolated from forest soil.</title>
        <authorList>
            <person name="Gao Z.-H."/>
            <person name="Qiu L.-H."/>
        </authorList>
    </citation>
    <scope>NUCLEOTIDE SEQUENCE [LARGE SCALE GENOMIC DNA]</scope>
    <source>
        <strain evidence="2 3">4G-K13</strain>
    </source>
</reference>
<dbReference type="InterPro" id="IPR011042">
    <property type="entry name" value="6-blade_b-propeller_TolB-like"/>
</dbReference>
<keyword evidence="3" id="KW-1185">Reference proteome</keyword>
<dbReference type="EMBL" id="QVQT01000003">
    <property type="protein sequence ID" value="RFU16873.1"/>
    <property type="molecule type" value="Genomic_DNA"/>
</dbReference>
<gene>
    <name evidence="2" type="ORF">D0Y96_09010</name>
</gene>
<evidence type="ECO:0000256" key="1">
    <source>
        <dbReference type="SAM" id="SignalP"/>
    </source>
</evidence>